<dbReference type="Pfam" id="PF09289">
    <property type="entry name" value="FOLN"/>
    <property type="match status" value="1"/>
</dbReference>
<evidence type="ECO:0000256" key="1">
    <source>
        <dbReference type="ARBA" id="ARBA00004498"/>
    </source>
</evidence>
<dbReference type="InterPro" id="IPR036058">
    <property type="entry name" value="Kazal_dom_sf"/>
</dbReference>
<gene>
    <name evidence="12" type="ORF">JZ751_012652</name>
</gene>
<dbReference type="PROSITE" id="PS00018">
    <property type="entry name" value="EF_HAND_1"/>
    <property type="match status" value="1"/>
</dbReference>
<feature type="compositionally biased region" description="Acidic residues" evidence="10">
    <location>
        <begin position="176"/>
        <end position="188"/>
    </location>
</feature>
<feature type="compositionally biased region" description="Acidic residues" evidence="10">
    <location>
        <begin position="232"/>
        <end position="247"/>
    </location>
</feature>
<evidence type="ECO:0000256" key="9">
    <source>
        <dbReference type="ARBA" id="ARBA00023180"/>
    </source>
</evidence>
<comment type="caution">
    <text evidence="12">The sequence shown here is derived from an EMBL/GenBank/DDBJ whole genome shotgun (WGS) entry which is preliminary data.</text>
</comment>
<name>A0A8T2NVG7_9TELE</name>
<accession>A0A8T2NVG7</accession>
<evidence type="ECO:0000256" key="2">
    <source>
        <dbReference type="ARBA" id="ARBA00006404"/>
    </source>
</evidence>
<keyword evidence="9" id="KW-0325">Glycoprotein</keyword>
<dbReference type="GO" id="GO:0005518">
    <property type="term" value="F:collagen binding"/>
    <property type="evidence" value="ECO:0007669"/>
    <property type="project" value="TreeGrafter"/>
</dbReference>
<feature type="compositionally biased region" description="Polar residues" evidence="10">
    <location>
        <begin position="255"/>
        <end position="272"/>
    </location>
</feature>
<keyword evidence="8" id="KW-1015">Disulfide bond</keyword>
<keyword evidence="4" id="KW-0272">Extracellular matrix</keyword>
<keyword evidence="3" id="KW-0964">Secreted</keyword>
<feature type="compositionally biased region" description="Basic residues" evidence="10">
    <location>
        <begin position="324"/>
        <end position="338"/>
    </location>
</feature>
<dbReference type="PANTHER" id="PTHR13866:SF25">
    <property type="entry name" value="SPARC-LIKE 1"/>
    <property type="match status" value="1"/>
</dbReference>
<dbReference type="PROSITE" id="PS51465">
    <property type="entry name" value="KAZAL_2"/>
    <property type="match status" value="1"/>
</dbReference>
<dbReference type="InterPro" id="IPR019577">
    <property type="entry name" value="SPARC/Testican_Ca-bd-dom"/>
</dbReference>
<dbReference type="InterPro" id="IPR011992">
    <property type="entry name" value="EF-hand-dom_pair"/>
</dbReference>
<proteinExistence type="inferred from homology"/>
<dbReference type="PANTHER" id="PTHR13866">
    <property type="entry name" value="SPARC OSTEONECTIN"/>
    <property type="match status" value="1"/>
</dbReference>
<dbReference type="FunFam" id="3.30.60.30:FF:000004">
    <property type="entry name" value="SPARC isoform 1"/>
    <property type="match status" value="1"/>
</dbReference>
<evidence type="ECO:0000313" key="12">
    <source>
        <dbReference type="EMBL" id="KAG9344169.1"/>
    </source>
</evidence>
<dbReference type="InterPro" id="IPR003645">
    <property type="entry name" value="Fol_N"/>
</dbReference>
<dbReference type="SMART" id="SM00280">
    <property type="entry name" value="KAZAL"/>
    <property type="match status" value="1"/>
</dbReference>
<feature type="domain" description="Kazal-like" evidence="11">
    <location>
        <begin position="441"/>
        <end position="498"/>
    </location>
</feature>
<dbReference type="Gene3D" id="1.10.238.10">
    <property type="entry name" value="EF-hand"/>
    <property type="match status" value="1"/>
</dbReference>
<comment type="subcellular location">
    <subcellularLocation>
        <location evidence="1">Secreted</location>
        <location evidence="1">Extracellular space</location>
        <location evidence="1">Extracellular matrix</location>
    </subcellularLocation>
</comment>
<feature type="compositionally biased region" description="Basic and acidic residues" evidence="10">
    <location>
        <begin position="153"/>
        <end position="164"/>
    </location>
</feature>
<evidence type="ECO:0000256" key="6">
    <source>
        <dbReference type="ARBA" id="ARBA00022729"/>
    </source>
</evidence>
<dbReference type="InterPro" id="IPR015369">
    <property type="entry name" value="Follistatin/Osteonectin_EGF"/>
</dbReference>
<evidence type="ECO:0000256" key="10">
    <source>
        <dbReference type="SAM" id="MobiDB-lite"/>
    </source>
</evidence>
<comment type="similarity">
    <text evidence="2">Belongs to the SPARC family.</text>
</comment>
<keyword evidence="6" id="KW-0732">Signal</keyword>
<dbReference type="Pfam" id="PF07648">
    <property type="entry name" value="Kazal_2"/>
    <property type="match status" value="1"/>
</dbReference>
<dbReference type="SMART" id="SM00274">
    <property type="entry name" value="FOLN"/>
    <property type="match status" value="1"/>
</dbReference>
<dbReference type="InterPro" id="IPR001999">
    <property type="entry name" value="Osteonectin_CS"/>
</dbReference>
<dbReference type="SUPFAM" id="SSF57196">
    <property type="entry name" value="EGF/Laminin"/>
    <property type="match status" value="1"/>
</dbReference>
<dbReference type="InterPro" id="IPR002350">
    <property type="entry name" value="Kazal_dom"/>
</dbReference>
<reference evidence="12" key="1">
    <citation type="thesis" date="2021" institute="BYU ScholarsArchive" country="Provo, UT, USA">
        <title>Applications of and Algorithms for Genome Assembly and Genomic Analyses with an Emphasis on Marine Teleosts.</title>
        <authorList>
            <person name="Pickett B.D."/>
        </authorList>
    </citation>
    <scope>NUCLEOTIDE SEQUENCE</scope>
    <source>
        <strain evidence="12">HI-2016</strain>
    </source>
</reference>
<dbReference type="Gene3D" id="3.30.60.30">
    <property type="match status" value="1"/>
</dbReference>
<evidence type="ECO:0000256" key="8">
    <source>
        <dbReference type="ARBA" id="ARBA00023157"/>
    </source>
</evidence>
<keyword evidence="13" id="KW-1185">Reference proteome</keyword>
<evidence type="ECO:0000259" key="11">
    <source>
        <dbReference type="PROSITE" id="PS51465"/>
    </source>
</evidence>
<dbReference type="EMBL" id="JAFBMS010000021">
    <property type="protein sequence ID" value="KAG9344169.1"/>
    <property type="molecule type" value="Genomic_DNA"/>
</dbReference>
<dbReference type="SUPFAM" id="SSF47473">
    <property type="entry name" value="EF-hand"/>
    <property type="match status" value="1"/>
</dbReference>
<feature type="compositionally biased region" description="Acidic residues" evidence="10">
    <location>
        <begin position="118"/>
        <end position="149"/>
    </location>
</feature>
<evidence type="ECO:0000256" key="3">
    <source>
        <dbReference type="ARBA" id="ARBA00022525"/>
    </source>
</evidence>
<feature type="compositionally biased region" description="Low complexity" evidence="10">
    <location>
        <begin position="201"/>
        <end position="215"/>
    </location>
</feature>
<dbReference type="Pfam" id="PF10591">
    <property type="entry name" value="SPARC_Ca_bdg"/>
    <property type="match status" value="1"/>
</dbReference>
<dbReference type="OrthoDB" id="9972865at2759"/>
<feature type="compositionally biased region" description="Polar residues" evidence="10">
    <location>
        <begin position="62"/>
        <end position="73"/>
    </location>
</feature>
<evidence type="ECO:0000256" key="4">
    <source>
        <dbReference type="ARBA" id="ARBA00022530"/>
    </source>
</evidence>
<dbReference type="GO" id="GO:0050840">
    <property type="term" value="F:extracellular matrix binding"/>
    <property type="evidence" value="ECO:0007669"/>
    <property type="project" value="TreeGrafter"/>
</dbReference>
<dbReference type="Proteomes" id="UP000824540">
    <property type="component" value="Unassembled WGS sequence"/>
</dbReference>
<organism evidence="12 13">
    <name type="scientific">Albula glossodonta</name>
    <name type="common">roundjaw bonefish</name>
    <dbReference type="NCBI Taxonomy" id="121402"/>
    <lineage>
        <taxon>Eukaryota</taxon>
        <taxon>Metazoa</taxon>
        <taxon>Chordata</taxon>
        <taxon>Craniata</taxon>
        <taxon>Vertebrata</taxon>
        <taxon>Euteleostomi</taxon>
        <taxon>Actinopterygii</taxon>
        <taxon>Neopterygii</taxon>
        <taxon>Teleostei</taxon>
        <taxon>Albuliformes</taxon>
        <taxon>Albulidae</taxon>
        <taxon>Albula</taxon>
    </lineage>
</organism>
<feature type="non-terminal residue" evidence="12">
    <location>
        <position position="651"/>
    </location>
</feature>
<dbReference type="InterPro" id="IPR018247">
    <property type="entry name" value="EF_Hand_1_Ca_BS"/>
</dbReference>
<dbReference type="AlphaFoldDB" id="A0A8T2NVG7"/>
<keyword evidence="7" id="KW-0106">Calcium</keyword>
<dbReference type="SUPFAM" id="SSF100895">
    <property type="entry name" value="Kazal-type serine protease inhibitors"/>
    <property type="match status" value="1"/>
</dbReference>
<dbReference type="GO" id="GO:0005509">
    <property type="term" value="F:calcium ion binding"/>
    <property type="evidence" value="ECO:0007669"/>
    <property type="project" value="InterPro"/>
</dbReference>
<evidence type="ECO:0000256" key="5">
    <source>
        <dbReference type="ARBA" id="ARBA00022723"/>
    </source>
</evidence>
<evidence type="ECO:0000256" key="7">
    <source>
        <dbReference type="ARBA" id="ARBA00022837"/>
    </source>
</evidence>
<feature type="region of interest" description="Disordered" evidence="10">
    <location>
        <begin position="35"/>
        <end position="377"/>
    </location>
</feature>
<protein>
    <recommendedName>
        <fullName evidence="11">Kazal-like domain-containing protein</fullName>
    </recommendedName>
</protein>
<dbReference type="FunFam" id="1.10.238.10:FF:000068">
    <property type="entry name" value="SPARC isoform 1"/>
    <property type="match status" value="1"/>
</dbReference>
<sequence length="651" mass="72775">RHLSECVQSLGLLCEQPAPFTRLSFCSLDLQVRSKPHGKHHASPKTSEADPEQWSEEKVLPTFTSFEASSQEQGDTDVSYDDGLVKEDGGLEETEQDEKSSPVLLSEEALADLLRGSEEEEEEEEKAVEEVEEVEDRSEQGEEAGDDGGAEMMAKEGEVERGSEEDSDSSSTESEIPVDMDYAGDSDLLESAKEEVTPLVNDNTDTDTNTDANADGDLIPTEEIRAGGDIPEGNDYEAQDGDEATESLEERDQEGVTTESKGLEETIQQEASQGEGEKAGDNEDIEAQEAKNSVELGGADNVVAEAPGEGGEEESDRNDSGNHTKGKARKQKKNVRAKKAPEPRDEAATEESQQPLQKIHVERGPDTADNTVQKSKKRKAGKWASLVGMNPIQIRATEELFQDQLSLDEGKQEAPVNPCNNFRCKRGKTCKVNEVNKPVCVCQDPSSCTPSVSEIEHVCGTDNKTYDTSCELFATKCSLEGTKRGHRLHLDYTGSCKYIAPCQEGELLQFPLRMRDWLKNVLLQMYERDMRNPGFLTPKQRVRVQKIYESERRLHAGDHPIEMLVRDFEKNYNMYIYPVHWQFAQMDQHPADRFLSHSELAPLRVPLVPMEHCTSRFFHECDADKDKLVSFKEWGHCFGIKDEDLDLNLLF</sequence>
<dbReference type="PROSITE" id="PS00613">
    <property type="entry name" value="OSTEONECTIN_2"/>
    <property type="match status" value="1"/>
</dbReference>
<dbReference type="GO" id="GO:0005615">
    <property type="term" value="C:extracellular space"/>
    <property type="evidence" value="ECO:0007669"/>
    <property type="project" value="InterPro"/>
</dbReference>
<evidence type="ECO:0000313" key="13">
    <source>
        <dbReference type="Proteomes" id="UP000824540"/>
    </source>
</evidence>
<keyword evidence="5" id="KW-0479">Metal-binding</keyword>